<dbReference type="Proteomes" id="UP000036958">
    <property type="component" value="Unassembled WGS sequence"/>
</dbReference>
<dbReference type="EMBL" id="LGIA01000150">
    <property type="protein sequence ID" value="KOH44928.1"/>
    <property type="molecule type" value="Genomic_DNA"/>
</dbReference>
<keyword evidence="2" id="KW-1185">Reference proteome</keyword>
<accession>A0A0L8V995</accession>
<protein>
    <submittedName>
        <fullName evidence="1">Uncharacterized protein</fullName>
    </submittedName>
</protein>
<reference evidence="2" key="1">
    <citation type="submission" date="2015-07" db="EMBL/GenBank/DDBJ databases">
        <title>Genome sequencing of Sunxiuqinia dokdonensis strain SK.</title>
        <authorList>
            <person name="Ahn S."/>
            <person name="Kim B.-C."/>
        </authorList>
    </citation>
    <scope>NUCLEOTIDE SEQUENCE [LARGE SCALE GENOMIC DNA]</scope>
    <source>
        <strain evidence="2">SK</strain>
    </source>
</reference>
<proteinExistence type="predicted"/>
<dbReference type="AlphaFoldDB" id="A0A0L8V995"/>
<comment type="caution">
    <text evidence="1">The sequence shown here is derived from an EMBL/GenBank/DDBJ whole genome shotgun (WGS) entry which is preliminary data.</text>
</comment>
<organism evidence="1 2">
    <name type="scientific">Sunxiuqinia dokdonensis</name>
    <dbReference type="NCBI Taxonomy" id="1409788"/>
    <lineage>
        <taxon>Bacteria</taxon>
        <taxon>Pseudomonadati</taxon>
        <taxon>Bacteroidota</taxon>
        <taxon>Bacteroidia</taxon>
        <taxon>Marinilabiliales</taxon>
        <taxon>Prolixibacteraceae</taxon>
        <taxon>Sunxiuqinia</taxon>
    </lineage>
</organism>
<evidence type="ECO:0000313" key="1">
    <source>
        <dbReference type="EMBL" id="KOH44928.1"/>
    </source>
</evidence>
<gene>
    <name evidence="1" type="ORF">NC99_22400</name>
</gene>
<evidence type="ECO:0000313" key="2">
    <source>
        <dbReference type="Proteomes" id="UP000036958"/>
    </source>
</evidence>
<sequence length="60" mass="7286">MPRKTFDFGYLIFNFRYISERSRTETDYQPLKVIILKMDKNFHQKKCEHLNGCPAEILME</sequence>
<name>A0A0L8V995_9BACT</name>